<dbReference type="Gramene" id="Pp3c4_12100V3.1">
    <property type="protein sequence ID" value="Pp3c4_12100V3.1"/>
    <property type="gene ID" value="Pp3c4_12100"/>
</dbReference>
<dbReference type="GO" id="GO:0008289">
    <property type="term" value="F:lipid binding"/>
    <property type="evidence" value="ECO:0007669"/>
    <property type="project" value="InterPro"/>
</dbReference>
<dbReference type="Pfam" id="PF00168">
    <property type="entry name" value="C2"/>
    <property type="match status" value="2"/>
</dbReference>
<dbReference type="Gene3D" id="2.60.40.150">
    <property type="entry name" value="C2 domain"/>
    <property type="match status" value="1"/>
</dbReference>
<dbReference type="SMART" id="SM00239">
    <property type="entry name" value="C2"/>
    <property type="match status" value="1"/>
</dbReference>
<protein>
    <recommendedName>
        <fullName evidence="1">C2 domain-containing protein</fullName>
    </recommendedName>
</protein>
<keyword evidence="4" id="KW-1185">Reference proteome</keyword>
<dbReference type="InterPro" id="IPR035892">
    <property type="entry name" value="C2_domain_sf"/>
</dbReference>
<dbReference type="PRINTS" id="PR00360">
    <property type="entry name" value="C2DOMAIN"/>
</dbReference>
<evidence type="ECO:0000259" key="1">
    <source>
        <dbReference type="PROSITE" id="PS50004"/>
    </source>
</evidence>
<dbReference type="EMBL" id="ABEU02000004">
    <property type="protein sequence ID" value="PNR55199.1"/>
    <property type="molecule type" value="Genomic_DNA"/>
</dbReference>
<sequence>MVVGGDISNVPDSGAFCAHEEMQRFLQHQRRENNPIWNEFFELEFDDLEDGKVMVVLLDEAAPQEFQVLGYCQFFLQKFHCYFRNRSNILMVFRHFRRDESQNDGQKFTRVRNVTVACMTASTGDSHEIVRESNCPTRKLFQGGMRGHHIMGCSLLDAHLGAVVRAENLLSTDFHRKSDPYVVLCMIKHKRLRKKTTVIHSNLNPVWDESFEFQIEDASQDMLLLHVWNHDSFGKVVLFLWLNLLCKAYGLIYIPWLASHLYGRNIVLCRIKMGRYG</sequence>
<dbReference type="PROSITE" id="PS50004">
    <property type="entry name" value="C2"/>
    <property type="match status" value="1"/>
</dbReference>
<dbReference type="FunFam" id="2.60.40.150:FF:000588">
    <property type="entry name" value="Plant synaptotagmin: integral membrane double C2 domain protein"/>
    <property type="match status" value="1"/>
</dbReference>
<dbReference type="STRING" id="3218.A0A2K1KN48"/>
<evidence type="ECO:0000313" key="2">
    <source>
        <dbReference type="EMBL" id="PNR55199.1"/>
    </source>
</evidence>
<dbReference type="PANTHER" id="PTHR10774">
    <property type="entry name" value="EXTENDED SYNAPTOTAGMIN-RELATED"/>
    <property type="match status" value="1"/>
</dbReference>
<dbReference type="AlphaFoldDB" id="A0A2K1KN48"/>
<feature type="domain" description="C2" evidence="1">
    <location>
        <begin position="136"/>
        <end position="270"/>
    </location>
</feature>
<dbReference type="SUPFAM" id="SSF49562">
    <property type="entry name" value="C2 domain (Calcium/lipid-binding domain, CaLB)"/>
    <property type="match status" value="2"/>
</dbReference>
<dbReference type="CDD" id="cd00030">
    <property type="entry name" value="C2"/>
    <property type="match status" value="2"/>
</dbReference>
<reference evidence="2 4" key="1">
    <citation type="journal article" date="2008" name="Science">
        <title>The Physcomitrella genome reveals evolutionary insights into the conquest of land by plants.</title>
        <authorList>
            <person name="Rensing S."/>
            <person name="Lang D."/>
            <person name="Zimmer A."/>
            <person name="Terry A."/>
            <person name="Salamov A."/>
            <person name="Shapiro H."/>
            <person name="Nishiyama T."/>
            <person name="Perroud P.-F."/>
            <person name="Lindquist E."/>
            <person name="Kamisugi Y."/>
            <person name="Tanahashi T."/>
            <person name="Sakakibara K."/>
            <person name="Fujita T."/>
            <person name="Oishi K."/>
            <person name="Shin-I T."/>
            <person name="Kuroki Y."/>
            <person name="Toyoda A."/>
            <person name="Suzuki Y."/>
            <person name="Hashimoto A."/>
            <person name="Yamaguchi K."/>
            <person name="Sugano A."/>
            <person name="Kohara Y."/>
            <person name="Fujiyama A."/>
            <person name="Anterola A."/>
            <person name="Aoki S."/>
            <person name="Ashton N."/>
            <person name="Barbazuk W.B."/>
            <person name="Barker E."/>
            <person name="Bennetzen J."/>
            <person name="Bezanilla M."/>
            <person name="Blankenship R."/>
            <person name="Cho S.H."/>
            <person name="Dutcher S."/>
            <person name="Estelle M."/>
            <person name="Fawcett J.A."/>
            <person name="Gundlach H."/>
            <person name="Hanada K."/>
            <person name="Heyl A."/>
            <person name="Hicks K.A."/>
            <person name="Hugh J."/>
            <person name="Lohr M."/>
            <person name="Mayer K."/>
            <person name="Melkozernov A."/>
            <person name="Murata T."/>
            <person name="Nelson D."/>
            <person name="Pils B."/>
            <person name="Prigge M."/>
            <person name="Reiss B."/>
            <person name="Renner T."/>
            <person name="Rombauts S."/>
            <person name="Rushton P."/>
            <person name="Sanderfoot A."/>
            <person name="Schween G."/>
            <person name="Shiu S.-H."/>
            <person name="Stueber K."/>
            <person name="Theodoulou F.L."/>
            <person name="Tu H."/>
            <person name="Van de Peer Y."/>
            <person name="Verrier P.J."/>
            <person name="Waters E."/>
            <person name="Wood A."/>
            <person name="Yang L."/>
            <person name="Cove D."/>
            <person name="Cuming A."/>
            <person name="Hasebe M."/>
            <person name="Lucas S."/>
            <person name="Mishler D.B."/>
            <person name="Reski R."/>
            <person name="Grigoriev I."/>
            <person name="Quatrano R.S."/>
            <person name="Boore J.L."/>
        </authorList>
    </citation>
    <scope>NUCLEOTIDE SEQUENCE [LARGE SCALE GENOMIC DNA]</scope>
    <source>
        <strain evidence="3 4">cv. Gransden 2004</strain>
    </source>
</reference>
<accession>A0A2K1KN48</accession>
<dbReference type="PANTHER" id="PTHR10774:SF190">
    <property type="entry name" value="C2 CALCIUM_LIPID-BINDING ENDONUCLEASE_EXONUCLEASE_PHOSPHATASE-RELATED"/>
    <property type="match status" value="1"/>
</dbReference>
<dbReference type="InterPro" id="IPR045050">
    <property type="entry name" value="Synaptotagmin_plant"/>
</dbReference>
<name>A0A2K1KN48_PHYPA</name>
<reference evidence="3" key="3">
    <citation type="submission" date="2020-12" db="UniProtKB">
        <authorList>
            <consortium name="EnsemblPlants"/>
        </authorList>
    </citation>
    <scope>IDENTIFICATION</scope>
</reference>
<reference evidence="2 4" key="2">
    <citation type="journal article" date="2018" name="Plant J.">
        <title>The Physcomitrella patens chromosome-scale assembly reveals moss genome structure and evolution.</title>
        <authorList>
            <person name="Lang D."/>
            <person name="Ullrich K.K."/>
            <person name="Murat F."/>
            <person name="Fuchs J."/>
            <person name="Jenkins J."/>
            <person name="Haas F.B."/>
            <person name="Piednoel M."/>
            <person name="Gundlach H."/>
            <person name="Van Bel M."/>
            <person name="Meyberg R."/>
            <person name="Vives C."/>
            <person name="Morata J."/>
            <person name="Symeonidi A."/>
            <person name="Hiss M."/>
            <person name="Muchero W."/>
            <person name="Kamisugi Y."/>
            <person name="Saleh O."/>
            <person name="Blanc G."/>
            <person name="Decker E.L."/>
            <person name="van Gessel N."/>
            <person name="Grimwood J."/>
            <person name="Hayes R.D."/>
            <person name="Graham S.W."/>
            <person name="Gunter L.E."/>
            <person name="McDaniel S.F."/>
            <person name="Hoernstein S.N.W."/>
            <person name="Larsson A."/>
            <person name="Li F.W."/>
            <person name="Perroud P.F."/>
            <person name="Phillips J."/>
            <person name="Ranjan P."/>
            <person name="Rokshar D.S."/>
            <person name="Rothfels C.J."/>
            <person name="Schneider L."/>
            <person name="Shu S."/>
            <person name="Stevenson D.W."/>
            <person name="Thummler F."/>
            <person name="Tillich M."/>
            <person name="Villarreal Aguilar J.C."/>
            <person name="Widiez T."/>
            <person name="Wong G.K."/>
            <person name="Wymore A."/>
            <person name="Zhang Y."/>
            <person name="Zimmer A.D."/>
            <person name="Quatrano R.S."/>
            <person name="Mayer K.F.X."/>
            <person name="Goodstein D."/>
            <person name="Casacuberta J.M."/>
            <person name="Vandepoele K."/>
            <person name="Reski R."/>
            <person name="Cuming A.C."/>
            <person name="Tuskan G.A."/>
            <person name="Maumus F."/>
            <person name="Salse J."/>
            <person name="Schmutz J."/>
            <person name="Rensing S.A."/>
        </authorList>
    </citation>
    <scope>NUCLEOTIDE SEQUENCE [LARGE SCALE GENOMIC DNA]</scope>
    <source>
        <strain evidence="3 4">cv. Gransden 2004</strain>
    </source>
</reference>
<dbReference type="InterPro" id="IPR000008">
    <property type="entry name" value="C2_dom"/>
</dbReference>
<dbReference type="PaxDb" id="3218-PP1S284_24V6.1"/>
<proteinExistence type="predicted"/>
<evidence type="ECO:0000313" key="3">
    <source>
        <dbReference type="EnsemblPlants" id="Pp3c4_12100V3.1"/>
    </source>
</evidence>
<dbReference type="EnsemblPlants" id="Pp3c4_12100V3.1">
    <property type="protein sequence ID" value="Pp3c4_12100V3.1"/>
    <property type="gene ID" value="Pp3c4_12100"/>
</dbReference>
<dbReference type="Proteomes" id="UP000006727">
    <property type="component" value="Chromosome 4"/>
</dbReference>
<gene>
    <name evidence="2" type="ORF">PHYPA_006094</name>
</gene>
<dbReference type="InParanoid" id="A0A2K1KN48"/>
<organism evidence="2">
    <name type="scientific">Physcomitrium patens</name>
    <name type="common">Spreading-leaved earth moss</name>
    <name type="synonym">Physcomitrella patens</name>
    <dbReference type="NCBI Taxonomy" id="3218"/>
    <lineage>
        <taxon>Eukaryota</taxon>
        <taxon>Viridiplantae</taxon>
        <taxon>Streptophyta</taxon>
        <taxon>Embryophyta</taxon>
        <taxon>Bryophyta</taxon>
        <taxon>Bryophytina</taxon>
        <taxon>Bryopsida</taxon>
        <taxon>Funariidae</taxon>
        <taxon>Funariales</taxon>
        <taxon>Funariaceae</taxon>
        <taxon>Physcomitrium</taxon>
    </lineage>
</organism>
<evidence type="ECO:0000313" key="4">
    <source>
        <dbReference type="Proteomes" id="UP000006727"/>
    </source>
</evidence>